<keyword evidence="2" id="KW-1185">Reference proteome</keyword>
<organism evidence="1 2">
    <name type="scientific">Naganishia onofrii</name>
    <dbReference type="NCBI Taxonomy" id="1851511"/>
    <lineage>
        <taxon>Eukaryota</taxon>
        <taxon>Fungi</taxon>
        <taxon>Dikarya</taxon>
        <taxon>Basidiomycota</taxon>
        <taxon>Agaricomycotina</taxon>
        <taxon>Tremellomycetes</taxon>
        <taxon>Filobasidiales</taxon>
        <taxon>Filobasidiaceae</taxon>
        <taxon>Naganishia</taxon>
    </lineage>
</organism>
<sequence>MSNVPFIAIGFYGWWRAMQTGLPQKYALPLLGLSVIGAGSAGFHATLRWDWQLMDELPMIYEVMLCNLLVWDVDKRWGVRGVMAMLAFDVWHTAS</sequence>
<evidence type="ECO:0000313" key="2">
    <source>
        <dbReference type="Proteomes" id="UP001234202"/>
    </source>
</evidence>
<evidence type="ECO:0000313" key="1">
    <source>
        <dbReference type="EMBL" id="KAJ9123531.1"/>
    </source>
</evidence>
<proteinExistence type="predicted"/>
<accession>A0ACC2XIQ9</accession>
<name>A0ACC2XIQ9_9TREE</name>
<dbReference type="Proteomes" id="UP001234202">
    <property type="component" value="Unassembled WGS sequence"/>
</dbReference>
<comment type="caution">
    <text evidence="1">The sequence shown here is derived from an EMBL/GenBank/DDBJ whole genome shotgun (WGS) entry which is preliminary data.</text>
</comment>
<reference evidence="1" key="1">
    <citation type="submission" date="2023-04" db="EMBL/GenBank/DDBJ databases">
        <title>Draft Genome sequencing of Naganishia species isolated from polar environments using Oxford Nanopore Technology.</title>
        <authorList>
            <person name="Leo P."/>
            <person name="Venkateswaran K."/>
        </authorList>
    </citation>
    <scope>NUCLEOTIDE SEQUENCE</scope>
    <source>
        <strain evidence="1">DBVPG 5303</strain>
    </source>
</reference>
<protein>
    <submittedName>
        <fullName evidence="1">Uncharacterized protein</fullName>
    </submittedName>
</protein>
<dbReference type="EMBL" id="JASBWV010000012">
    <property type="protein sequence ID" value="KAJ9123531.1"/>
    <property type="molecule type" value="Genomic_DNA"/>
</dbReference>
<gene>
    <name evidence="1" type="ORF">QFC24_003746</name>
</gene>